<keyword evidence="5" id="KW-0963">Cytoplasm</keyword>
<keyword evidence="13" id="KW-1185">Reference proteome</keyword>
<evidence type="ECO:0000256" key="4">
    <source>
        <dbReference type="ARBA" id="ARBA00013346"/>
    </source>
</evidence>
<proteinExistence type="inferred from homology"/>
<dbReference type="EMBL" id="FQVN01000004">
    <property type="protein sequence ID" value="SHF68836.1"/>
    <property type="molecule type" value="Genomic_DNA"/>
</dbReference>
<dbReference type="OrthoDB" id="5143400at2"/>
<comment type="similarity">
    <text evidence="2">Belongs to the methyltransferase superfamily. L-isoaspartyl/D-aspartyl protein methyltransferase family.</text>
</comment>
<dbReference type="RefSeq" id="WP_073483648.1">
    <property type="nucleotide sequence ID" value="NZ_FQVN01000004.1"/>
</dbReference>
<keyword evidence="7 12" id="KW-0808">Transferase</keyword>
<evidence type="ECO:0000256" key="8">
    <source>
        <dbReference type="ARBA" id="ARBA00022691"/>
    </source>
</evidence>
<dbReference type="Proteomes" id="UP000184501">
    <property type="component" value="Unassembled WGS sequence"/>
</dbReference>
<evidence type="ECO:0000256" key="11">
    <source>
        <dbReference type="ARBA" id="ARBA00031350"/>
    </source>
</evidence>
<dbReference type="Pfam" id="PF01135">
    <property type="entry name" value="PCMT"/>
    <property type="match status" value="1"/>
</dbReference>
<dbReference type="PANTHER" id="PTHR11579:SF0">
    <property type="entry name" value="PROTEIN-L-ISOASPARTATE(D-ASPARTATE) O-METHYLTRANSFERASE"/>
    <property type="match status" value="1"/>
</dbReference>
<dbReference type="AlphaFoldDB" id="A0A1M5DPK6"/>
<evidence type="ECO:0000256" key="9">
    <source>
        <dbReference type="ARBA" id="ARBA00030757"/>
    </source>
</evidence>
<gene>
    <name evidence="12" type="ORF">SAMN05444320_104547</name>
</gene>
<evidence type="ECO:0000256" key="5">
    <source>
        <dbReference type="ARBA" id="ARBA00022490"/>
    </source>
</evidence>
<sequence length="379" mass="41761">MTTTNTDWTAHAKRLADQLAESGDLTDPAWRAAISAVPRHLLVPRAYTQAHDGSWSEIDLSTPEGMQRVYSTTTLVTAIDGRGHPVSSSTKPDLMVRMLELLCFHYGDRVLEIGTGTGYNAGLLSQRLGEDNVFSIDVDPELVTLARQRLGGLGFLPRLAARDGVGGWPEHGPYDKIIATCSVPRIPQAWADQLAPDGRLLADLKIGLDAGNLVLLTKHGNRLKGSFTARWASFMPARHARDDGQAPARVERAEQERKFATTAPPEPWNTHREVWMLASPLLPPGTTYGYRLDPGTRTPTAATLTASDGSWCAVDLSKKRPRVVTEGGPTPLWESVERAYEQWYGLGEPPWAKFHLEVRPNGDHEITIADRPGWRLFLP</sequence>
<dbReference type="Gene3D" id="3.40.50.150">
    <property type="entry name" value="Vaccinia Virus protein VP39"/>
    <property type="match status" value="1"/>
</dbReference>
<evidence type="ECO:0000256" key="10">
    <source>
        <dbReference type="ARBA" id="ARBA00031323"/>
    </source>
</evidence>
<dbReference type="GO" id="GO:0004719">
    <property type="term" value="F:protein-L-isoaspartate (D-aspartate) O-methyltransferase activity"/>
    <property type="evidence" value="ECO:0007669"/>
    <property type="project" value="UniProtKB-EC"/>
</dbReference>
<dbReference type="InterPro" id="IPR029063">
    <property type="entry name" value="SAM-dependent_MTases_sf"/>
</dbReference>
<evidence type="ECO:0000256" key="7">
    <source>
        <dbReference type="ARBA" id="ARBA00022679"/>
    </source>
</evidence>
<dbReference type="EC" id="2.1.1.77" evidence="3"/>
<dbReference type="SUPFAM" id="SSF53335">
    <property type="entry name" value="S-adenosyl-L-methionine-dependent methyltransferases"/>
    <property type="match status" value="1"/>
</dbReference>
<protein>
    <recommendedName>
        <fullName evidence="4">Protein-L-isoaspartate O-methyltransferase</fullName>
        <ecNumber evidence="3">2.1.1.77</ecNumber>
    </recommendedName>
    <alternativeName>
        <fullName evidence="11">L-isoaspartyl protein carboxyl methyltransferase</fullName>
    </alternativeName>
    <alternativeName>
        <fullName evidence="9">Protein L-isoaspartyl methyltransferase</fullName>
    </alternativeName>
    <alternativeName>
        <fullName evidence="10">Protein-beta-aspartate methyltransferase</fullName>
    </alternativeName>
</protein>
<dbReference type="CDD" id="cd02440">
    <property type="entry name" value="AdoMet_MTases"/>
    <property type="match status" value="1"/>
</dbReference>
<dbReference type="PANTHER" id="PTHR11579">
    <property type="entry name" value="PROTEIN-L-ISOASPARTATE O-METHYLTRANSFERASE"/>
    <property type="match status" value="1"/>
</dbReference>
<comment type="subcellular location">
    <subcellularLocation>
        <location evidence="1">Cytoplasm</location>
    </subcellularLocation>
</comment>
<evidence type="ECO:0000256" key="3">
    <source>
        <dbReference type="ARBA" id="ARBA00011890"/>
    </source>
</evidence>
<name>A0A1M5DPK6_STRHI</name>
<evidence type="ECO:0000256" key="2">
    <source>
        <dbReference type="ARBA" id="ARBA00005369"/>
    </source>
</evidence>
<dbReference type="InterPro" id="IPR000682">
    <property type="entry name" value="PCMT"/>
</dbReference>
<evidence type="ECO:0000256" key="6">
    <source>
        <dbReference type="ARBA" id="ARBA00022603"/>
    </source>
</evidence>
<accession>A0A1M5DPK6</accession>
<keyword evidence="6 12" id="KW-0489">Methyltransferase</keyword>
<evidence type="ECO:0000256" key="1">
    <source>
        <dbReference type="ARBA" id="ARBA00004496"/>
    </source>
</evidence>
<organism evidence="12 13">
    <name type="scientific">Streptoalloteichus hindustanus</name>
    <dbReference type="NCBI Taxonomy" id="2017"/>
    <lineage>
        <taxon>Bacteria</taxon>
        <taxon>Bacillati</taxon>
        <taxon>Actinomycetota</taxon>
        <taxon>Actinomycetes</taxon>
        <taxon>Pseudonocardiales</taxon>
        <taxon>Pseudonocardiaceae</taxon>
        <taxon>Streptoalloteichus</taxon>
    </lineage>
</organism>
<dbReference type="STRING" id="2017.SAMN05444320_104547"/>
<evidence type="ECO:0000313" key="12">
    <source>
        <dbReference type="EMBL" id="SHF68836.1"/>
    </source>
</evidence>
<dbReference type="GO" id="GO:0032259">
    <property type="term" value="P:methylation"/>
    <property type="evidence" value="ECO:0007669"/>
    <property type="project" value="UniProtKB-KW"/>
</dbReference>
<reference evidence="12 13" key="1">
    <citation type="submission" date="2016-11" db="EMBL/GenBank/DDBJ databases">
        <authorList>
            <person name="Jaros S."/>
            <person name="Januszkiewicz K."/>
            <person name="Wedrychowicz H."/>
        </authorList>
    </citation>
    <scope>NUCLEOTIDE SEQUENCE [LARGE SCALE GENOMIC DNA]</scope>
    <source>
        <strain evidence="12 13">DSM 44523</strain>
    </source>
</reference>
<evidence type="ECO:0000313" key="13">
    <source>
        <dbReference type="Proteomes" id="UP000184501"/>
    </source>
</evidence>
<dbReference type="GO" id="GO:0005737">
    <property type="term" value="C:cytoplasm"/>
    <property type="evidence" value="ECO:0007669"/>
    <property type="project" value="UniProtKB-SubCell"/>
</dbReference>
<keyword evidence="8" id="KW-0949">S-adenosyl-L-methionine</keyword>